<comment type="subcellular location">
    <subcellularLocation>
        <location evidence="1">Golgi apparatus</location>
    </subcellularLocation>
</comment>
<dbReference type="AlphaFoldDB" id="A0A2P6N7L4"/>
<dbReference type="Pfam" id="PF00025">
    <property type="entry name" value="Arf"/>
    <property type="match status" value="1"/>
</dbReference>
<organism evidence="13 14">
    <name type="scientific">Planoprotostelium fungivorum</name>
    <dbReference type="NCBI Taxonomy" id="1890364"/>
    <lineage>
        <taxon>Eukaryota</taxon>
        <taxon>Amoebozoa</taxon>
        <taxon>Evosea</taxon>
        <taxon>Variosea</taxon>
        <taxon>Cavosteliida</taxon>
        <taxon>Cavosteliaceae</taxon>
        <taxon>Planoprotostelium</taxon>
    </lineage>
</organism>
<dbReference type="GO" id="GO:0046872">
    <property type="term" value="F:metal ion binding"/>
    <property type="evidence" value="ECO:0007669"/>
    <property type="project" value="UniProtKB-KW"/>
</dbReference>
<evidence type="ECO:0000256" key="6">
    <source>
        <dbReference type="ARBA" id="ARBA00023034"/>
    </source>
</evidence>
<feature type="domain" description="DUF4246" evidence="12">
    <location>
        <begin position="41"/>
        <end position="89"/>
    </location>
</feature>
<evidence type="ECO:0000256" key="4">
    <source>
        <dbReference type="ARBA" id="ARBA00022892"/>
    </source>
</evidence>
<dbReference type="OrthoDB" id="415532at2759"/>
<feature type="binding site" evidence="9">
    <location>
        <begin position="664"/>
        <end position="671"/>
    </location>
    <ligand>
        <name>GTP</name>
        <dbReference type="ChEBI" id="CHEBI:37565"/>
    </ligand>
</feature>
<dbReference type="EMBL" id="MDYQ01000165">
    <property type="protein sequence ID" value="PRP79943.1"/>
    <property type="molecule type" value="Genomic_DNA"/>
</dbReference>
<keyword evidence="5" id="KW-0653">Protein transport</keyword>
<dbReference type="GO" id="GO:0030010">
    <property type="term" value="P:establishment of cell polarity"/>
    <property type="evidence" value="ECO:0007669"/>
    <property type="project" value="UniProtKB-ARBA"/>
</dbReference>
<evidence type="ECO:0000259" key="11">
    <source>
        <dbReference type="Pfam" id="PF14033"/>
    </source>
</evidence>
<keyword evidence="3 9" id="KW-0547">Nucleotide-binding</keyword>
<gene>
    <name evidence="13" type="ORF">PROFUN_05919</name>
</gene>
<protein>
    <submittedName>
        <fullName evidence="13">Uncharacterized protein</fullName>
    </submittedName>
</protein>
<evidence type="ECO:0000256" key="10">
    <source>
        <dbReference type="PIRSR" id="PIRSR606689-2"/>
    </source>
</evidence>
<evidence type="ECO:0000256" key="1">
    <source>
        <dbReference type="ARBA" id="ARBA00004555"/>
    </source>
</evidence>
<sequence>MPPKKKSKSTRSNMKANVDLLDDEAESLLSQRPRCVIHSRHPLEEDDWIELPMCRLERQMELFSQAIRGKPNWMVKVKDEKICKKWVEEAIQESKKQPPPHLAYTYRGTELTPAAARYIIEENRWLADQIVEGTIEMSPVMGVFQSDGLIEDELKRELLSNAKLLEDVPEDERDWHPGSSKQVLDLIHPSLYCFVYGRTYQVERQMKPTLLSTGASIMTPLPPPADVPRPIRYNLMGEASYDSDSALSKRFHWLPSEFIVDEEGRVKIDSYVNNLHPVKHKKMYGTLAKVFERFVPLLGRVLDAPRINRIDPHLADYIASRSRERIKEMIAMERYNEMNEGGEVAEENEDEWYDRVQEMKYEAKVPEKFKPTPEKFVDLRGRRLQVIVKMANIELTPESPEYKGGSWHVEGMLNERIVATCIYYYASNNISESRLAFRRRVRQPYTGDEQTEQSEGVTECHQIFGLGVWNSSLNETLGSVETKEGRCIVFPNINQHMVSPFRLADATRPGSRKILVFFLVDPDMRITSTARVPPQQHDWLWDELKACEPFSSLPRDILNLIEGYCGFLMKREEAERIRLELMEERSAMVQNVNAGEILGGKRGLKSLSVSRLKPMTSDEDMTSYDEHQMKIRECADVFIRHIFDMGALLSLFWSSKEYRMLVLGLDNAGKTTILYKLKLGEVVRTIPTIGFNVETVQYRNLNLTLWDAGGQDKIIALWRCYLQNTSSLIYVIDSTDRERLAKAREEMQKILENDEMKDVCMAVLANKSDLPGAMTSKEVADGLGLMNIRNRKWYIQSTCANTEIDPEDPQLMATVPHLTLPIRLWG</sequence>
<dbReference type="PRINTS" id="PR00328">
    <property type="entry name" value="SAR1GTPBP"/>
</dbReference>
<dbReference type="SMART" id="SM00177">
    <property type="entry name" value="ARF"/>
    <property type="match status" value="1"/>
</dbReference>
<evidence type="ECO:0000256" key="9">
    <source>
        <dbReference type="PIRSR" id="PIRSR606689-1"/>
    </source>
</evidence>
<feature type="binding site" evidence="9">
    <location>
        <begin position="766"/>
        <end position="769"/>
    </location>
    <ligand>
        <name>GTP</name>
        <dbReference type="ChEBI" id="CHEBI:37565"/>
    </ligand>
</feature>
<feature type="binding site" evidence="10">
    <location>
        <position position="688"/>
    </location>
    <ligand>
        <name>Mg(2+)</name>
        <dbReference type="ChEBI" id="CHEBI:18420"/>
    </ligand>
</feature>
<evidence type="ECO:0000313" key="13">
    <source>
        <dbReference type="EMBL" id="PRP79943.1"/>
    </source>
</evidence>
<dbReference type="InterPro" id="IPR049192">
    <property type="entry name" value="DUF4246_C"/>
</dbReference>
<proteinExistence type="inferred from homology"/>
<reference evidence="13 14" key="1">
    <citation type="journal article" date="2018" name="Genome Biol. Evol.">
        <title>Multiple Roots of Fruiting Body Formation in Amoebozoa.</title>
        <authorList>
            <person name="Hillmann F."/>
            <person name="Forbes G."/>
            <person name="Novohradska S."/>
            <person name="Ferling I."/>
            <person name="Riege K."/>
            <person name="Groth M."/>
            <person name="Westermann M."/>
            <person name="Marz M."/>
            <person name="Spaller T."/>
            <person name="Winckler T."/>
            <person name="Schaap P."/>
            <person name="Glockner G."/>
        </authorList>
    </citation>
    <scope>NUCLEOTIDE SEQUENCE [LARGE SCALE GENOMIC DNA]</scope>
    <source>
        <strain evidence="13 14">Jena</strain>
    </source>
</reference>
<dbReference type="PROSITE" id="PS51417">
    <property type="entry name" value="ARF"/>
    <property type="match status" value="1"/>
</dbReference>
<comment type="similarity">
    <text evidence="2">Belongs to the small GTPase superfamily. Arf family.</text>
</comment>
<dbReference type="InterPro" id="IPR005225">
    <property type="entry name" value="Small_GTP-bd"/>
</dbReference>
<dbReference type="Proteomes" id="UP000241769">
    <property type="component" value="Unassembled WGS sequence"/>
</dbReference>
<dbReference type="InParanoid" id="A0A2P6N7L4"/>
<dbReference type="SMART" id="SM00178">
    <property type="entry name" value="SAR"/>
    <property type="match status" value="1"/>
</dbReference>
<dbReference type="SUPFAM" id="SSF52540">
    <property type="entry name" value="P-loop containing nucleoside triphosphate hydrolases"/>
    <property type="match status" value="1"/>
</dbReference>
<dbReference type="InterPro" id="IPR006689">
    <property type="entry name" value="Small_GTPase_ARF/SAR"/>
</dbReference>
<dbReference type="STRING" id="1890364.A0A2P6N7L4"/>
<feature type="binding site" evidence="9">
    <location>
        <position position="710"/>
    </location>
    <ligand>
        <name>GTP</name>
        <dbReference type="ChEBI" id="CHEBI:37565"/>
    </ligand>
</feature>
<dbReference type="Pfam" id="PF14033">
    <property type="entry name" value="DUF4246"/>
    <property type="match status" value="1"/>
</dbReference>
<dbReference type="GO" id="GO:0016192">
    <property type="term" value="P:vesicle-mediated transport"/>
    <property type="evidence" value="ECO:0007669"/>
    <property type="project" value="UniProtKB-KW"/>
</dbReference>
<evidence type="ECO:0000256" key="7">
    <source>
        <dbReference type="ARBA" id="ARBA00023134"/>
    </source>
</evidence>
<evidence type="ECO:0000256" key="2">
    <source>
        <dbReference type="ARBA" id="ARBA00010290"/>
    </source>
</evidence>
<feature type="binding site" evidence="10">
    <location>
        <position position="671"/>
    </location>
    <ligand>
        <name>Mg(2+)</name>
        <dbReference type="ChEBI" id="CHEBI:18420"/>
    </ligand>
</feature>
<keyword evidence="7 9" id="KW-0342">GTP-binding</keyword>
<dbReference type="PANTHER" id="PTHR33119">
    <property type="entry name" value="IFI3P"/>
    <property type="match status" value="1"/>
</dbReference>
<dbReference type="GO" id="GO:0005794">
    <property type="term" value="C:Golgi apparatus"/>
    <property type="evidence" value="ECO:0007669"/>
    <property type="project" value="UniProtKB-SubCell"/>
</dbReference>
<dbReference type="Gene3D" id="3.40.50.300">
    <property type="entry name" value="P-loop containing nucleotide triphosphate hydrolases"/>
    <property type="match status" value="1"/>
</dbReference>
<evidence type="ECO:0000256" key="8">
    <source>
        <dbReference type="ARBA" id="ARBA00059050"/>
    </source>
</evidence>
<accession>A0A2P6N7L4</accession>
<evidence type="ECO:0000259" key="12">
    <source>
        <dbReference type="Pfam" id="PF21666"/>
    </source>
</evidence>
<evidence type="ECO:0000313" key="14">
    <source>
        <dbReference type="Proteomes" id="UP000241769"/>
    </source>
</evidence>
<evidence type="ECO:0000256" key="5">
    <source>
        <dbReference type="ARBA" id="ARBA00022927"/>
    </source>
</evidence>
<keyword evidence="10" id="KW-0479">Metal-binding</keyword>
<keyword evidence="10" id="KW-0460">Magnesium</keyword>
<dbReference type="InterPro" id="IPR025340">
    <property type="entry name" value="DUF4246"/>
</dbReference>
<comment type="function">
    <text evidence="8">GTP-binding protein that may be involved in protein trafficking. May modulate vesicle budding and uncoating within the Golgi apparatus.</text>
</comment>
<dbReference type="InterPro" id="IPR027417">
    <property type="entry name" value="P-loop_NTPase"/>
</dbReference>
<keyword evidence="4" id="KW-0931">ER-Golgi transport</keyword>
<keyword evidence="14" id="KW-1185">Reference proteome</keyword>
<dbReference type="GO" id="GO:0003924">
    <property type="term" value="F:GTPase activity"/>
    <property type="evidence" value="ECO:0007669"/>
    <property type="project" value="InterPro"/>
</dbReference>
<comment type="caution">
    <text evidence="13">The sequence shown here is derived from an EMBL/GenBank/DDBJ whole genome shotgun (WGS) entry which is preliminary data.</text>
</comment>
<name>A0A2P6N7L4_9EUKA</name>
<dbReference type="NCBIfam" id="TIGR00231">
    <property type="entry name" value="small_GTP"/>
    <property type="match status" value="1"/>
</dbReference>
<dbReference type="InterPro" id="IPR049207">
    <property type="entry name" value="DUF4246_N"/>
</dbReference>
<dbReference type="FunFam" id="3.40.50.300:FF:000412">
    <property type="entry name" value="ADP-ribosylation factor 1"/>
    <property type="match status" value="1"/>
</dbReference>
<dbReference type="GO" id="GO:0005525">
    <property type="term" value="F:GTP binding"/>
    <property type="evidence" value="ECO:0007669"/>
    <property type="project" value="UniProtKB-KW"/>
</dbReference>
<keyword evidence="6" id="KW-0333">Golgi apparatus</keyword>
<keyword evidence="5" id="KW-0813">Transport</keyword>
<feature type="domain" description="DUF4246" evidence="11">
    <location>
        <begin position="114"/>
        <end position="541"/>
    </location>
</feature>
<evidence type="ECO:0000256" key="3">
    <source>
        <dbReference type="ARBA" id="ARBA00022741"/>
    </source>
</evidence>
<dbReference type="PANTHER" id="PTHR33119:SF1">
    <property type="entry name" value="FE2OG DIOXYGENASE DOMAIN-CONTAINING PROTEIN"/>
    <property type="match status" value="1"/>
</dbReference>
<dbReference type="Pfam" id="PF21666">
    <property type="entry name" value="DUF4246_N"/>
    <property type="match status" value="1"/>
</dbReference>
<dbReference type="GO" id="GO:0015031">
    <property type="term" value="P:protein transport"/>
    <property type="evidence" value="ECO:0007669"/>
    <property type="project" value="UniProtKB-KW"/>
</dbReference>